<dbReference type="Pfam" id="PF13472">
    <property type="entry name" value="Lipase_GDSL_2"/>
    <property type="match status" value="1"/>
</dbReference>
<dbReference type="InterPro" id="IPR036514">
    <property type="entry name" value="SGNH_hydro_sf"/>
</dbReference>
<dbReference type="CDD" id="cd04501">
    <property type="entry name" value="SGNH_hydrolase_like_4"/>
    <property type="match status" value="1"/>
</dbReference>
<feature type="domain" description="SGNH hydrolase-type esterase" evidence="1">
    <location>
        <begin position="109"/>
        <end position="273"/>
    </location>
</feature>
<dbReference type="AlphaFoldDB" id="A0A380YNH9"/>
<dbReference type="EMBL" id="UFSX01000001">
    <property type="protein sequence ID" value="SUV29468.1"/>
    <property type="molecule type" value="Genomic_DNA"/>
</dbReference>
<dbReference type="Gene3D" id="3.40.50.1110">
    <property type="entry name" value="SGNH hydrolase"/>
    <property type="match status" value="1"/>
</dbReference>
<dbReference type="PANTHER" id="PTHR30383:SF5">
    <property type="entry name" value="SGNH HYDROLASE-TYPE ESTERASE DOMAIN-CONTAINING PROTEIN"/>
    <property type="match status" value="1"/>
</dbReference>
<protein>
    <submittedName>
        <fullName evidence="2">Lysophospholipase L1 and related esterases</fullName>
        <ecNumber evidence="2">3.1.1.1</ecNumber>
    </submittedName>
</protein>
<organism evidence="2 3">
    <name type="scientific">Bacteroides eggerthii</name>
    <dbReference type="NCBI Taxonomy" id="28111"/>
    <lineage>
        <taxon>Bacteria</taxon>
        <taxon>Pseudomonadati</taxon>
        <taxon>Bacteroidota</taxon>
        <taxon>Bacteroidia</taxon>
        <taxon>Bacteroidales</taxon>
        <taxon>Bacteroidaceae</taxon>
        <taxon>Bacteroides</taxon>
    </lineage>
</organism>
<gene>
    <name evidence="2" type="primary">tesA</name>
    <name evidence="2" type="ORF">NCTC11155_01452</name>
</gene>
<evidence type="ECO:0000313" key="2">
    <source>
        <dbReference type="EMBL" id="SUV29468.1"/>
    </source>
</evidence>
<evidence type="ECO:0000259" key="1">
    <source>
        <dbReference type="Pfam" id="PF13472"/>
    </source>
</evidence>
<name>A0A380YNH9_9BACE</name>
<dbReference type="GO" id="GO:0106435">
    <property type="term" value="F:carboxylesterase activity"/>
    <property type="evidence" value="ECO:0007669"/>
    <property type="project" value="UniProtKB-EC"/>
</dbReference>
<keyword evidence="2" id="KW-0378">Hydrolase</keyword>
<dbReference type="InterPro" id="IPR051532">
    <property type="entry name" value="Ester_Hydrolysis_Enzymes"/>
</dbReference>
<dbReference type="PANTHER" id="PTHR30383">
    <property type="entry name" value="THIOESTERASE 1/PROTEASE 1/LYSOPHOSPHOLIPASE L1"/>
    <property type="match status" value="1"/>
</dbReference>
<dbReference type="SUPFAM" id="SSF52266">
    <property type="entry name" value="SGNH hydrolase"/>
    <property type="match status" value="1"/>
</dbReference>
<dbReference type="STRING" id="483216.BACEGG_02382"/>
<sequence length="287" mass="32142">MCAVLFKGDCGWEEEKDPDLCYAMLFVQIENSCFFPDIFVCLPELMLILKNRNMLGKRIGQWALLAAISCCLSIGEACAQKKDFGNLARYSKENAMLPKPAKKEKRVVFLGNSITEGWVRTHPDFFKTNGYIGRGISGQTSYQFLLRFREDVINLSPALVVINAGTNDVAENTNPYNEDYTLGNIVSMVELAKVNKIKVILTSVLPAAAFKWRMEIKDAPQKIQALNTRIKAYAEANKIPFVDYYQAMVSADNKALNSRYTKDGVHPTGEGYDVMEPLIKAAIEKAL</sequence>
<dbReference type="GO" id="GO:0004622">
    <property type="term" value="F:phosphatidylcholine lysophospholipase activity"/>
    <property type="evidence" value="ECO:0007669"/>
    <property type="project" value="TreeGrafter"/>
</dbReference>
<dbReference type="EC" id="3.1.1.1" evidence="2"/>
<dbReference type="InterPro" id="IPR013830">
    <property type="entry name" value="SGNH_hydro"/>
</dbReference>
<reference evidence="2 3" key="1">
    <citation type="submission" date="2018-06" db="EMBL/GenBank/DDBJ databases">
        <authorList>
            <consortium name="Pathogen Informatics"/>
            <person name="Doyle S."/>
        </authorList>
    </citation>
    <scope>NUCLEOTIDE SEQUENCE [LARGE SCALE GENOMIC DNA]</scope>
    <source>
        <strain evidence="2 3">NCTC11155</strain>
    </source>
</reference>
<accession>A0A380YNH9</accession>
<proteinExistence type="predicted"/>
<dbReference type="Proteomes" id="UP000254424">
    <property type="component" value="Unassembled WGS sequence"/>
</dbReference>
<evidence type="ECO:0000313" key="3">
    <source>
        <dbReference type="Proteomes" id="UP000254424"/>
    </source>
</evidence>